<protein>
    <submittedName>
        <fullName evidence="1">Uncharacterized protein</fullName>
    </submittedName>
</protein>
<evidence type="ECO:0000313" key="2">
    <source>
        <dbReference type="Proteomes" id="UP000663802"/>
    </source>
</evidence>
<evidence type="ECO:0000313" key="1">
    <source>
        <dbReference type="EMBL" id="GFZ30917.1"/>
    </source>
</evidence>
<name>A0ABQ1E808_9CLOT</name>
<organism evidence="1 2">
    <name type="scientific">Clostridium zeae</name>
    <dbReference type="NCBI Taxonomy" id="2759022"/>
    <lineage>
        <taxon>Bacteria</taxon>
        <taxon>Bacillati</taxon>
        <taxon>Bacillota</taxon>
        <taxon>Clostridia</taxon>
        <taxon>Eubacteriales</taxon>
        <taxon>Clostridiaceae</taxon>
        <taxon>Clostridium</taxon>
    </lineage>
</organism>
<accession>A0ABQ1E808</accession>
<dbReference type="RefSeq" id="WP_206869000.1">
    <property type="nucleotide sequence ID" value="NZ_BMBA01000001.1"/>
</dbReference>
<comment type="caution">
    <text evidence="1">The sequence shown here is derived from an EMBL/GenBank/DDBJ whole genome shotgun (WGS) entry which is preliminary data.</text>
</comment>
<gene>
    <name evidence="1" type="ORF">CSC2_14430</name>
</gene>
<keyword evidence="2" id="KW-1185">Reference proteome</keyword>
<sequence>MNCYEAMKRIIEIDSKMFDLGKLLASAKNPADKDRYEKSIDVLEMEFLKLKHQLEVTELNTNILL</sequence>
<dbReference type="EMBL" id="BMBA01000001">
    <property type="protein sequence ID" value="GFZ30917.1"/>
    <property type="molecule type" value="Genomic_DNA"/>
</dbReference>
<dbReference type="Proteomes" id="UP000663802">
    <property type="component" value="Unassembled WGS sequence"/>
</dbReference>
<proteinExistence type="predicted"/>
<reference evidence="1 2" key="1">
    <citation type="journal article" date="2021" name="Int. J. Syst. Evol. Microbiol.">
        <title>Clostridium zeae sp. nov., isolated from corn silage.</title>
        <authorList>
            <person name="Kobayashi H."/>
            <person name="Tanizawa Y."/>
            <person name="Yagura M."/>
            <person name="Sakamoto M."/>
            <person name="Ohkuma M."/>
            <person name="Tohno M."/>
        </authorList>
    </citation>
    <scope>NUCLEOTIDE SEQUENCE [LARGE SCALE GENOMIC DNA]</scope>
    <source>
        <strain evidence="1 2">CSC2</strain>
    </source>
</reference>